<sequence>MPTNPSSSAQAPVTIVFTGWVSSGAEYQFDQEMVNAFNAQHTDVQVVFQPITSDYDTKLKTEIAAGNAPDVFYVDSSQVFSYVQNGLLLPLNQFVNSDSSYNISDFIPETLNAFKFNNNIYAIPKDWSPLALFYNVKMFEQAGISSPPSTWQQLYQDAAKLTVKSNGKVVTYGLALPPDMARILAFVYQGGGQWITPSGKSVATNSSQFITALNYTYQLIQQGYATMPSAVGAGWDGQAFGEGLAAMTIEGNWMIPYMNQTYPNVTYSVAPLPAGPAGRATLLFTVGLAIPYNDKHPQQAWEFIKFFTSVQGQTKWVELGLALPTRMSLFNLPYYQNNPDAKALMSEFSYAHPWSFPTANFAKVYNDANAILQNLFLNKITLEQAIEQLTMSGDSDLSSST</sequence>
<evidence type="ECO:0000256" key="1">
    <source>
        <dbReference type="ARBA" id="ARBA00008520"/>
    </source>
</evidence>
<evidence type="ECO:0008006" key="6">
    <source>
        <dbReference type="Google" id="ProtNLM"/>
    </source>
</evidence>
<evidence type="ECO:0000256" key="3">
    <source>
        <dbReference type="ARBA" id="ARBA00022729"/>
    </source>
</evidence>
<protein>
    <recommendedName>
        <fullName evidence="6">ABC transporter substrate-binding protein</fullName>
    </recommendedName>
</protein>
<dbReference type="AlphaFoldDB" id="A0A2R6A674"/>
<organism evidence="4 5">
    <name type="scientific">Candidatus Marsarchaeota G1 archaeon OSP_D</name>
    <dbReference type="NCBI Taxonomy" id="1978155"/>
    <lineage>
        <taxon>Archaea</taxon>
        <taxon>Candidatus Marsarchaeota</taxon>
        <taxon>Candidatus Marsarchaeota group 1</taxon>
    </lineage>
</organism>
<dbReference type="Pfam" id="PF01547">
    <property type="entry name" value="SBP_bac_1"/>
    <property type="match status" value="1"/>
</dbReference>
<dbReference type="GO" id="GO:0042956">
    <property type="term" value="P:maltodextrin transmembrane transport"/>
    <property type="evidence" value="ECO:0007669"/>
    <property type="project" value="TreeGrafter"/>
</dbReference>
<dbReference type="Proteomes" id="UP000240880">
    <property type="component" value="Unassembled WGS sequence"/>
</dbReference>
<keyword evidence="3" id="KW-0732">Signal</keyword>
<dbReference type="InterPro" id="IPR006059">
    <property type="entry name" value="SBP"/>
</dbReference>
<comment type="caution">
    <text evidence="4">The sequence shown here is derived from an EMBL/GenBank/DDBJ whole genome shotgun (WGS) entry which is preliminary data.</text>
</comment>
<dbReference type="GO" id="GO:1901982">
    <property type="term" value="F:maltose binding"/>
    <property type="evidence" value="ECO:0007669"/>
    <property type="project" value="TreeGrafter"/>
</dbReference>
<evidence type="ECO:0000256" key="2">
    <source>
        <dbReference type="ARBA" id="ARBA00022448"/>
    </source>
</evidence>
<proteinExistence type="inferred from homology"/>
<evidence type="ECO:0000313" key="4">
    <source>
        <dbReference type="EMBL" id="PSN81916.1"/>
    </source>
</evidence>
<accession>A0A2R6A674</accession>
<keyword evidence="2" id="KW-0813">Transport</keyword>
<dbReference type="Gene3D" id="3.40.190.10">
    <property type="entry name" value="Periplasmic binding protein-like II"/>
    <property type="match status" value="1"/>
</dbReference>
<evidence type="ECO:0000313" key="5">
    <source>
        <dbReference type="Proteomes" id="UP000240880"/>
    </source>
</evidence>
<reference evidence="4 5" key="1">
    <citation type="submission" date="2017-04" db="EMBL/GenBank/DDBJ databases">
        <title>Novel microbial lineages endemic to geothermal iron-oxide mats fill important gaps in the evolutionary history of Archaea.</title>
        <authorList>
            <person name="Jay Z.J."/>
            <person name="Beam J.P."/>
            <person name="Dlakic M."/>
            <person name="Rusch D.B."/>
            <person name="Kozubal M.A."/>
            <person name="Inskeep W.P."/>
        </authorList>
    </citation>
    <scope>NUCLEOTIDE SEQUENCE [LARGE SCALE GENOMIC DNA]</scope>
    <source>
        <strain evidence="4">OSP_D</strain>
    </source>
</reference>
<comment type="similarity">
    <text evidence="1">Belongs to the bacterial solute-binding protein 1 family.</text>
</comment>
<name>A0A2R6A674_9ARCH</name>
<dbReference type="CDD" id="cd14748">
    <property type="entry name" value="PBP2_UgpB"/>
    <property type="match status" value="1"/>
</dbReference>
<dbReference type="PANTHER" id="PTHR30061:SF50">
    <property type="entry name" value="MALTOSE_MALTODEXTRIN-BINDING PERIPLASMIC PROTEIN"/>
    <property type="match status" value="1"/>
</dbReference>
<dbReference type="GO" id="GO:0015768">
    <property type="term" value="P:maltose transport"/>
    <property type="evidence" value="ECO:0007669"/>
    <property type="project" value="TreeGrafter"/>
</dbReference>
<dbReference type="EMBL" id="NEXC01000117">
    <property type="protein sequence ID" value="PSN81916.1"/>
    <property type="molecule type" value="Genomic_DNA"/>
</dbReference>
<dbReference type="SUPFAM" id="SSF53850">
    <property type="entry name" value="Periplasmic binding protein-like II"/>
    <property type="match status" value="1"/>
</dbReference>
<gene>
    <name evidence="4" type="ORF">B9Q01_09475</name>
</gene>
<dbReference type="PANTHER" id="PTHR30061">
    <property type="entry name" value="MALTOSE-BINDING PERIPLASMIC PROTEIN"/>
    <property type="match status" value="1"/>
</dbReference>
<dbReference type="GO" id="GO:0055052">
    <property type="term" value="C:ATP-binding cassette (ABC) transporter complex, substrate-binding subunit-containing"/>
    <property type="evidence" value="ECO:0007669"/>
    <property type="project" value="TreeGrafter"/>
</dbReference>